<evidence type="ECO:0000256" key="1">
    <source>
        <dbReference type="SAM" id="MobiDB-lite"/>
    </source>
</evidence>
<comment type="caution">
    <text evidence="2">The sequence shown here is derived from an EMBL/GenBank/DDBJ whole genome shotgun (WGS) entry which is preliminary data.</text>
</comment>
<protein>
    <submittedName>
        <fullName evidence="2">Uncharacterized protein</fullName>
    </submittedName>
</protein>
<accession>A0AAX6MGX7</accession>
<dbReference type="AlphaFoldDB" id="A0AAX6MGX7"/>
<reference evidence="2 3" key="1">
    <citation type="journal article" date="2024" name="Front Chem Biol">
        <title>Unveiling the potential of Daldinia eschscholtzii MFLUCC 19-0629 through bioactivity and bioinformatics studies for enhanced sustainable agriculture production.</title>
        <authorList>
            <person name="Brooks S."/>
            <person name="Weaver J.A."/>
            <person name="Klomchit A."/>
            <person name="Alharthi S.A."/>
            <person name="Onlamun T."/>
            <person name="Nurani R."/>
            <person name="Vong T.K."/>
            <person name="Alberti F."/>
            <person name="Greco C."/>
        </authorList>
    </citation>
    <scope>NUCLEOTIDE SEQUENCE [LARGE SCALE GENOMIC DNA]</scope>
    <source>
        <strain evidence="2">MFLUCC 19-0629</strain>
    </source>
</reference>
<evidence type="ECO:0000313" key="3">
    <source>
        <dbReference type="Proteomes" id="UP001369815"/>
    </source>
</evidence>
<keyword evidence="3" id="KW-1185">Reference proteome</keyword>
<sequence>MADNSKNPPVSDPYDDIYNADDPGKNINDDLERLNLNTPKRETAKGDEPPPTAYRPPFRRTGILNEADRRRQYTWDWRGRNPDPAPQENDPTPIRVAPNYPPNVIPENLIQHGRSTPGYPRWRRTQAEINAAAASNAGPRPPPEPAVHAPYLGPRASTLEEEAIFRMSYRGHWYLKSLPVLSRYFTREPAEKAAIISGEEHDPYDLVLVIKDAHTLQEPEDFVEAVMRELANTGEYSRDMAAHGQIGVWGARATRRTHTNLAGRDLLEDFDLIIEELINLQCELERSNRANSADRLFETIADAYGWDSTELKKSGFHQEIMTYVSQAMTGRLRYMRDSARWNSPPGQQNQTIGDEPSIVLSTRYFSSALHSACIADDIRTVEWFSNWAALFPGRHSREFSSPKIDTNMILELFQQVYLTPYKNAVRLGE</sequence>
<dbReference type="Proteomes" id="UP001369815">
    <property type="component" value="Unassembled WGS sequence"/>
</dbReference>
<dbReference type="EMBL" id="JBANMG010000006">
    <property type="protein sequence ID" value="KAK6951703.1"/>
    <property type="molecule type" value="Genomic_DNA"/>
</dbReference>
<feature type="compositionally biased region" description="Basic and acidic residues" evidence="1">
    <location>
        <begin position="66"/>
        <end position="81"/>
    </location>
</feature>
<feature type="compositionally biased region" description="Basic and acidic residues" evidence="1">
    <location>
        <begin position="22"/>
        <end position="48"/>
    </location>
</feature>
<name>A0AAX6MGX7_9PEZI</name>
<feature type="region of interest" description="Disordered" evidence="1">
    <location>
        <begin position="1"/>
        <end position="99"/>
    </location>
</feature>
<proteinExistence type="predicted"/>
<organism evidence="2 3">
    <name type="scientific">Daldinia eschscholtzii</name>
    <dbReference type="NCBI Taxonomy" id="292717"/>
    <lineage>
        <taxon>Eukaryota</taxon>
        <taxon>Fungi</taxon>
        <taxon>Dikarya</taxon>
        <taxon>Ascomycota</taxon>
        <taxon>Pezizomycotina</taxon>
        <taxon>Sordariomycetes</taxon>
        <taxon>Xylariomycetidae</taxon>
        <taxon>Xylariales</taxon>
        <taxon>Hypoxylaceae</taxon>
        <taxon>Daldinia</taxon>
    </lineage>
</organism>
<evidence type="ECO:0000313" key="2">
    <source>
        <dbReference type="EMBL" id="KAK6951703.1"/>
    </source>
</evidence>
<gene>
    <name evidence="2" type="ORF">Daesc_006226</name>
</gene>